<dbReference type="Pfam" id="PF00258">
    <property type="entry name" value="Flavodoxin_1"/>
    <property type="match status" value="1"/>
</dbReference>
<evidence type="ECO:0000256" key="1">
    <source>
        <dbReference type="ARBA" id="ARBA00001917"/>
    </source>
</evidence>
<dbReference type="InterPro" id="IPR010087">
    <property type="entry name" value="Flav_short"/>
</dbReference>
<keyword evidence="10" id="KW-1185">Reference proteome</keyword>
<dbReference type="InterPro" id="IPR008254">
    <property type="entry name" value="Flavodoxin/NO_synth"/>
</dbReference>
<keyword evidence="6 7" id="KW-0249">Electron transport</keyword>
<dbReference type="EMBL" id="MKIE01000003">
    <property type="protein sequence ID" value="OHW62363.1"/>
    <property type="molecule type" value="Genomic_DNA"/>
</dbReference>
<organism evidence="9 10">
    <name type="scientific">Andreesenia angusta</name>
    <dbReference type="NCBI Taxonomy" id="39480"/>
    <lineage>
        <taxon>Bacteria</taxon>
        <taxon>Bacillati</taxon>
        <taxon>Bacillota</taxon>
        <taxon>Tissierellia</taxon>
        <taxon>Tissierellales</taxon>
        <taxon>Gottschalkiaceae</taxon>
        <taxon>Andreesenia</taxon>
    </lineage>
</organism>
<comment type="similarity">
    <text evidence="2 7">Belongs to the flavodoxin family.</text>
</comment>
<evidence type="ECO:0000256" key="3">
    <source>
        <dbReference type="ARBA" id="ARBA00022448"/>
    </source>
</evidence>
<dbReference type="Gene3D" id="3.40.50.360">
    <property type="match status" value="1"/>
</dbReference>
<dbReference type="OrthoDB" id="9790745at2"/>
<dbReference type="GO" id="GO:0016651">
    <property type="term" value="F:oxidoreductase activity, acting on NAD(P)H"/>
    <property type="evidence" value="ECO:0007669"/>
    <property type="project" value="UniProtKB-ARBA"/>
</dbReference>
<proteinExistence type="inferred from homology"/>
<dbReference type="GO" id="GO:0009055">
    <property type="term" value="F:electron transfer activity"/>
    <property type="evidence" value="ECO:0007669"/>
    <property type="project" value="UniProtKB-UniRule"/>
</dbReference>
<keyword evidence="3 7" id="KW-0813">Transport</keyword>
<dbReference type="RefSeq" id="WP_071062166.1">
    <property type="nucleotide sequence ID" value="NZ_MKIE01000003.1"/>
</dbReference>
<dbReference type="Proteomes" id="UP000180254">
    <property type="component" value="Unassembled WGS sequence"/>
</dbReference>
<dbReference type="PANTHER" id="PTHR43717:SF1">
    <property type="entry name" value="ANAEROBIC NITRIC OXIDE REDUCTASE FLAVORUBREDOXIN"/>
    <property type="match status" value="1"/>
</dbReference>
<comment type="function">
    <text evidence="7">Low-potential electron donor to a number of redox enzymes.</text>
</comment>
<accession>A0A1S1V6X2</accession>
<dbReference type="NCBIfam" id="TIGR01753">
    <property type="entry name" value="flav_short"/>
    <property type="match status" value="1"/>
</dbReference>
<dbReference type="PANTHER" id="PTHR43717">
    <property type="entry name" value="ANAEROBIC NITRIC OXIDE REDUCTASE FLAVORUBREDOXIN"/>
    <property type="match status" value="1"/>
</dbReference>
<comment type="cofactor">
    <cofactor evidence="1 7">
        <name>FMN</name>
        <dbReference type="ChEBI" id="CHEBI:58210"/>
    </cofactor>
</comment>
<evidence type="ECO:0000256" key="5">
    <source>
        <dbReference type="ARBA" id="ARBA00022643"/>
    </source>
</evidence>
<evidence type="ECO:0000259" key="8">
    <source>
        <dbReference type="PROSITE" id="PS50902"/>
    </source>
</evidence>
<evidence type="ECO:0000313" key="10">
    <source>
        <dbReference type="Proteomes" id="UP000180254"/>
    </source>
</evidence>
<gene>
    <name evidence="9" type="ORF">EUAN_09260</name>
</gene>
<protein>
    <recommendedName>
        <fullName evidence="7">Flavodoxin</fullName>
    </recommendedName>
</protein>
<dbReference type="STRING" id="39480.EUAN_09260"/>
<dbReference type="SUPFAM" id="SSF52218">
    <property type="entry name" value="Flavoproteins"/>
    <property type="match status" value="1"/>
</dbReference>
<comment type="caution">
    <text evidence="9">The sequence shown here is derived from an EMBL/GenBank/DDBJ whole genome shotgun (WGS) entry which is preliminary data.</text>
</comment>
<keyword evidence="5 7" id="KW-0288">FMN</keyword>
<evidence type="ECO:0000256" key="4">
    <source>
        <dbReference type="ARBA" id="ARBA00022630"/>
    </source>
</evidence>
<dbReference type="PROSITE" id="PS50902">
    <property type="entry name" value="FLAVODOXIN_LIKE"/>
    <property type="match status" value="1"/>
</dbReference>
<evidence type="ECO:0000256" key="6">
    <source>
        <dbReference type="ARBA" id="ARBA00022982"/>
    </source>
</evidence>
<evidence type="ECO:0000313" key="9">
    <source>
        <dbReference type="EMBL" id="OHW62363.1"/>
    </source>
</evidence>
<evidence type="ECO:0000256" key="2">
    <source>
        <dbReference type="ARBA" id="ARBA00005267"/>
    </source>
</evidence>
<evidence type="ECO:0000256" key="7">
    <source>
        <dbReference type="RuleBase" id="RU367037"/>
    </source>
</evidence>
<reference evidence="9 10" key="1">
    <citation type="submission" date="2016-09" db="EMBL/GenBank/DDBJ databases">
        <title>Genome sequence of Eubacterium angustum.</title>
        <authorList>
            <person name="Poehlein A."/>
            <person name="Daniel R."/>
        </authorList>
    </citation>
    <scope>NUCLEOTIDE SEQUENCE [LARGE SCALE GENOMIC DNA]</scope>
    <source>
        <strain evidence="9 10">DSM 1989</strain>
    </source>
</reference>
<dbReference type="GO" id="GO:0010181">
    <property type="term" value="F:FMN binding"/>
    <property type="evidence" value="ECO:0007669"/>
    <property type="project" value="UniProtKB-UniRule"/>
</dbReference>
<name>A0A1S1V6X2_9FIRM</name>
<keyword evidence="4 7" id="KW-0285">Flavoprotein</keyword>
<dbReference type="InterPro" id="IPR029039">
    <property type="entry name" value="Flavoprotein-like_sf"/>
</dbReference>
<feature type="domain" description="Flavodoxin-like" evidence="8">
    <location>
        <begin position="4"/>
        <end position="138"/>
    </location>
</feature>
<sequence length="141" mass="14984">MAKLNIIYWSGTGNTEKMGELIKEGALASGADVELIDVTTADSGALDAEILALGSPSMGAEEVEAEMEDFISSNSDKLSGKRVGLFGSYDWGDGEWMREWKDTISSYGAEVVGDGCIVNLTPDGESAEQCKTYGKSLVEGR</sequence>
<dbReference type="AlphaFoldDB" id="A0A1S1V6X2"/>